<evidence type="ECO:0000313" key="2">
    <source>
        <dbReference type="EMBL" id="CAD7649632.1"/>
    </source>
</evidence>
<dbReference type="Pfam" id="PF00646">
    <property type="entry name" value="F-box"/>
    <property type="match status" value="1"/>
</dbReference>
<feature type="domain" description="F-box" evidence="1">
    <location>
        <begin position="36"/>
        <end position="64"/>
    </location>
</feature>
<gene>
    <name evidence="2" type="ORF">ONB1V03_LOCUS7388</name>
</gene>
<name>A0A7R9LZS2_9ACAR</name>
<sequence>MDSRSCDQLSADMAKMSMNGTPEEYPKDSFDRYGNDLCEVILSYLSFKDSFRFECLSKQWQRSVFTSRHIFSVSDIMPKKSQFNEIKTITDNGWKALESVVKKWTHITDIHIDIDSQDMERNFEFFTPHLIGTD</sequence>
<dbReference type="InterPro" id="IPR001810">
    <property type="entry name" value="F-box_dom"/>
</dbReference>
<proteinExistence type="predicted"/>
<keyword evidence="3" id="KW-1185">Reference proteome</keyword>
<reference evidence="2" key="1">
    <citation type="submission" date="2020-11" db="EMBL/GenBank/DDBJ databases">
        <authorList>
            <person name="Tran Van P."/>
        </authorList>
    </citation>
    <scope>NUCLEOTIDE SEQUENCE</scope>
</reference>
<dbReference type="EMBL" id="CAJPVJ010003729">
    <property type="protein sequence ID" value="CAG2167894.1"/>
    <property type="molecule type" value="Genomic_DNA"/>
</dbReference>
<dbReference type="OrthoDB" id="6478838at2759"/>
<protein>
    <recommendedName>
        <fullName evidence="1">F-box domain-containing protein</fullName>
    </recommendedName>
</protein>
<organism evidence="2">
    <name type="scientific">Oppiella nova</name>
    <dbReference type="NCBI Taxonomy" id="334625"/>
    <lineage>
        <taxon>Eukaryota</taxon>
        <taxon>Metazoa</taxon>
        <taxon>Ecdysozoa</taxon>
        <taxon>Arthropoda</taxon>
        <taxon>Chelicerata</taxon>
        <taxon>Arachnida</taxon>
        <taxon>Acari</taxon>
        <taxon>Acariformes</taxon>
        <taxon>Sarcoptiformes</taxon>
        <taxon>Oribatida</taxon>
        <taxon>Brachypylina</taxon>
        <taxon>Oppioidea</taxon>
        <taxon>Oppiidae</taxon>
        <taxon>Oppiella</taxon>
    </lineage>
</organism>
<dbReference type="EMBL" id="OC918554">
    <property type="protein sequence ID" value="CAD7649632.1"/>
    <property type="molecule type" value="Genomic_DNA"/>
</dbReference>
<evidence type="ECO:0000259" key="1">
    <source>
        <dbReference type="Pfam" id="PF00646"/>
    </source>
</evidence>
<accession>A0A7R9LZS2</accession>
<dbReference type="AlphaFoldDB" id="A0A7R9LZS2"/>
<evidence type="ECO:0000313" key="3">
    <source>
        <dbReference type="Proteomes" id="UP000728032"/>
    </source>
</evidence>
<dbReference type="SUPFAM" id="SSF81383">
    <property type="entry name" value="F-box domain"/>
    <property type="match status" value="1"/>
</dbReference>
<dbReference type="InterPro" id="IPR036047">
    <property type="entry name" value="F-box-like_dom_sf"/>
</dbReference>
<dbReference type="Proteomes" id="UP000728032">
    <property type="component" value="Unassembled WGS sequence"/>
</dbReference>